<protein>
    <submittedName>
        <fullName evidence="10">AGAP009220-PA-like protein</fullName>
    </submittedName>
</protein>
<dbReference type="EMBL" id="ATLV01025639">
    <property type="status" value="NOT_ANNOTATED_CDS"/>
    <property type="molecule type" value="Genomic_DNA"/>
</dbReference>
<dbReference type="GO" id="GO:0005576">
    <property type="term" value="C:extracellular region"/>
    <property type="evidence" value="ECO:0007669"/>
    <property type="project" value="UniProtKB-SubCell"/>
</dbReference>
<dbReference type="VEuPathDB" id="VectorBase:ASIC020758"/>
<dbReference type="OrthoDB" id="547031at2759"/>
<dbReference type="CDD" id="cd00190">
    <property type="entry name" value="Tryp_SPc"/>
    <property type="match status" value="1"/>
</dbReference>
<dbReference type="InterPro" id="IPR018114">
    <property type="entry name" value="TRYPSIN_HIS"/>
</dbReference>
<keyword evidence="3" id="KW-0399">Innate immunity</keyword>
<evidence type="ECO:0000256" key="1">
    <source>
        <dbReference type="ARBA" id="ARBA00004613"/>
    </source>
</evidence>
<dbReference type="PROSITE" id="PS50240">
    <property type="entry name" value="TRYPSIN_DOM"/>
    <property type="match status" value="1"/>
</dbReference>
<evidence type="ECO:0000313" key="12">
    <source>
        <dbReference type="Proteomes" id="UP000030765"/>
    </source>
</evidence>
<evidence type="ECO:0000256" key="7">
    <source>
        <dbReference type="ARBA" id="ARBA00023180"/>
    </source>
</evidence>
<evidence type="ECO:0000256" key="2">
    <source>
        <dbReference type="ARBA" id="ARBA00022525"/>
    </source>
</evidence>
<keyword evidence="2" id="KW-0964">Secreted</keyword>
<evidence type="ECO:0000256" key="6">
    <source>
        <dbReference type="ARBA" id="ARBA00023157"/>
    </source>
</evidence>
<dbReference type="AlphaFoldDB" id="A0A084WQL7"/>
<sequence>MALLRSRGHWICGGTLINARYVLTAAHCVQHRAIDYVRLGELELNQAIDCDLRQEVCAPEPQDITIERVIIHEDYSVRRRVNDIALLRLARPATLHESVVPICLPVAPAMQTKLSTYYVAGWGSTQDAIFSNKLQFTELNLMPKDECLTRLREEDKFMRLFDTQVCAIGAMAKSDNCVGDSGGPLKSVSVNARFVQYGIVSYGLNSCGKKSAPGVYTRVESYIDWILDRLEA</sequence>
<dbReference type="EnsemblMetazoa" id="ASIC020758-RA">
    <property type="protein sequence ID" value="ASIC020758-PA"/>
    <property type="gene ID" value="ASIC020758"/>
</dbReference>
<dbReference type="Gene3D" id="2.40.10.10">
    <property type="entry name" value="Trypsin-like serine proteases"/>
    <property type="match status" value="2"/>
</dbReference>
<evidence type="ECO:0000259" key="9">
    <source>
        <dbReference type="PROSITE" id="PS50240"/>
    </source>
</evidence>
<dbReference type="PANTHER" id="PTHR24256">
    <property type="entry name" value="TRYPTASE-RELATED"/>
    <property type="match status" value="1"/>
</dbReference>
<dbReference type="GO" id="GO:0045087">
    <property type="term" value="P:innate immune response"/>
    <property type="evidence" value="ECO:0007669"/>
    <property type="project" value="UniProtKB-KW"/>
</dbReference>
<organism evidence="10">
    <name type="scientific">Anopheles sinensis</name>
    <name type="common">Mosquito</name>
    <dbReference type="NCBI Taxonomy" id="74873"/>
    <lineage>
        <taxon>Eukaryota</taxon>
        <taxon>Metazoa</taxon>
        <taxon>Ecdysozoa</taxon>
        <taxon>Arthropoda</taxon>
        <taxon>Hexapoda</taxon>
        <taxon>Insecta</taxon>
        <taxon>Pterygota</taxon>
        <taxon>Neoptera</taxon>
        <taxon>Endopterygota</taxon>
        <taxon>Diptera</taxon>
        <taxon>Nematocera</taxon>
        <taxon>Culicoidea</taxon>
        <taxon>Culicidae</taxon>
        <taxon>Anophelinae</taxon>
        <taxon>Anopheles</taxon>
    </lineage>
</organism>
<comment type="subcellular location">
    <subcellularLocation>
        <location evidence="1">Secreted</location>
    </subcellularLocation>
</comment>
<dbReference type="FunFam" id="2.40.10.10:FF:000028">
    <property type="entry name" value="Serine protease easter"/>
    <property type="match status" value="1"/>
</dbReference>
<dbReference type="EMBL" id="KE525396">
    <property type="protein sequence ID" value="KFB52511.1"/>
    <property type="molecule type" value="Genomic_DNA"/>
</dbReference>
<dbReference type="GO" id="GO:0004252">
    <property type="term" value="F:serine-type endopeptidase activity"/>
    <property type="evidence" value="ECO:0007669"/>
    <property type="project" value="InterPro"/>
</dbReference>
<dbReference type="Pfam" id="PF00089">
    <property type="entry name" value="Trypsin"/>
    <property type="match status" value="1"/>
</dbReference>
<reference evidence="11" key="2">
    <citation type="submission" date="2020-05" db="UniProtKB">
        <authorList>
            <consortium name="EnsemblMetazoa"/>
        </authorList>
    </citation>
    <scope>IDENTIFICATION</scope>
</reference>
<dbReference type="InterPro" id="IPR001314">
    <property type="entry name" value="Peptidase_S1A"/>
</dbReference>
<name>A0A084WQL7_ANOSI</name>
<dbReference type="SMART" id="SM00020">
    <property type="entry name" value="Tryp_SPc"/>
    <property type="match status" value="1"/>
</dbReference>
<accession>A0A084WQL7</accession>
<dbReference type="SUPFAM" id="SSF50494">
    <property type="entry name" value="Trypsin-like serine proteases"/>
    <property type="match status" value="1"/>
</dbReference>
<evidence type="ECO:0000256" key="8">
    <source>
        <dbReference type="ARBA" id="ARBA00024195"/>
    </source>
</evidence>
<keyword evidence="7" id="KW-0325">Glycoprotein</keyword>
<dbReference type="InterPro" id="IPR051487">
    <property type="entry name" value="Ser/Thr_Proteases_Immune/Dev"/>
</dbReference>
<dbReference type="GO" id="GO:0006508">
    <property type="term" value="P:proteolysis"/>
    <property type="evidence" value="ECO:0007669"/>
    <property type="project" value="InterPro"/>
</dbReference>
<dbReference type="VEuPathDB" id="VectorBase:ASIS023383"/>
<reference evidence="10 12" key="1">
    <citation type="journal article" date="2014" name="BMC Genomics">
        <title>Genome sequence of Anopheles sinensis provides insight into genetics basis of mosquito competence for malaria parasites.</title>
        <authorList>
            <person name="Zhou D."/>
            <person name="Zhang D."/>
            <person name="Ding G."/>
            <person name="Shi L."/>
            <person name="Hou Q."/>
            <person name="Ye Y."/>
            <person name="Xu Y."/>
            <person name="Zhou H."/>
            <person name="Xiong C."/>
            <person name="Li S."/>
            <person name="Yu J."/>
            <person name="Hong S."/>
            <person name="Yu X."/>
            <person name="Zou P."/>
            <person name="Chen C."/>
            <person name="Chang X."/>
            <person name="Wang W."/>
            <person name="Lv Y."/>
            <person name="Sun Y."/>
            <person name="Ma L."/>
            <person name="Shen B."/>
            <person name="Zhu C."/>
        </authorList>
    </citation>
    <scope>NUCLEOTIDE SEQUENCE [LARGE SCALE GENOMIC DNA]</scope>
</reference>
<evidence type="ECO:0000256" key="3">
    <source>
        <dbReference type="ARBA" id="ARBA00022588"/>
    </source>
</evidence>
<dbReference type="InterPro" id="IPR043504">
    <property type="entry name" value="Peptidase_S1_PA_chymotrypsin"/>
</dbReference>
<dbReference type="Proteomes" id="UP000030765">
    <property type="component" value="Unassembled WGS sequence"/>
</dbReference>
<feature type="domain" description="Peptidase S1" evidence="9">
    <location>
        <begin position="1"/>
        <end position="231"/>
    </location>
</feature>
<keyword evidence="12" id="KW-1185">Reference proteome</keyword>
<comment type="similarity">
    <text evidence="8">Belongs to the peptidase S1 family. CLIP subfamily.</text>
</comment>
<dbReference type="OMA" id="KIYYICC"/>
<proteinExistence type="inferred from homology"/>
<evidence type="ECO:0000256" key="4">
    <source>
        <dbReference type="ARBA" id="ARBA00022729"/>
    </source>
</evidence>
<dbReference type="FunFam" id="2.40.10.10:FF:000002">
    <property type="entry name" value="Transmembrane protease serine"/>
    <property type="match status" value="1"/>
</dbReference>
<dbReference type="PROSITE" id="PS00134">
    <property type="entry name" value="TRYPSIN_HIS"/>
    <property type="match status" value="1"/>
</dbReference>
<keyword evidence="5" id="KW-0391">Immunity</keyword>
<evidence type="ECO:0000256" key="5">
    <source>
        <dbReference type="ARBA" id="ARBA00022859"/>
    </source>
</evidence>
<keyword evidence="6" id="KW-1015">Disulfide bond</keyword>
<gene>
    <name evidence="10" type="ORF">ZHAS_00020758</name>
</gene>
<evidence type="ECO:0000313" key="10">
    <source>
        <dbReference type="EMBL" id="KFB52511.1"/>
    </source>
</evidence>
<dbReference type="STRING" id="74873.A0A084WQL7"/>
<dbReference type="InterPro" id="IPR001254">
    <property type="entry name" value="Trypsin_dom"/>
</dbReference>
<dbReference type="InterPro" id="IPR009003">
    <property type="entry name" value="Peptidase_S1_PA"/>
</dbReference>
<evidence type="ECO:0000313" key="11">
    <source>
        <dbReference type="EnsemblMetazoa" id="ASIC020758-PA"/>
    </source>
</evidence>
<dbReference type="PRINTS" id="PR00722">
    <property type="entry name" value="CHYMOTRYPSIN"/>
</dbReference>
<keyword evidence="4" id="KW-0732">Signal</keyword>